<keyword evidence="2" id="KW-0285">Flavoprotein</keyword>
<dbReference type="AlphaFoldDB" id="A0A2Z6E593"/>
<organism evidence="7 8">
    <name type="scientific">Aerosticca soli</name>
    <dbReference type="NCBI Taxonomy" id="2010829"/>
    <lineage>
        <taxon>Bacteria</taxon>
        <taxon>Pseudomonadati</taxon>
        <taxon>Pseudomonadota</taxon>
        <taxon>Gammaproteobacteria</taxon>
        <taxon>Lysobacterales</taxon>
        <taxon>Rhodanobacteraceae</taxon>
        <taxon>Aerosticca</taxon>
    </lineage>
</organism>
<dbReference type="NCBIfam" id="NF008726">
    <property type="entry name" value="PRK11728.1"/>
    <property type="match status" value="1"/>
</dbReference>
<dbReference type="PANTHER" id="PTHR43104">
    <property type="entry name" value="L-2-HYDROXYGLUTARATE DEHYDROGENASE, MITOCHONDRIAL"/>
    <property type="match status" value="1"/>
</dbReference>
<dbReference type="GO" id="GO:0047545">
    <property type="term" value="F:(S)-2-hydroxyglutarate dehydrogenase activity"/>
    <property type="evidence" value="ECO:0007669"/>
    <property type="project" value="TreeGrafter"/>
</dbReference>
<dbReference type="EMBL" id="AP018560">
    <property type="protein sequence ID" value="BBD80082.1"/>
    <property type="molecule type" value="Genomic_DNA"/>
</dbReference>
<reference evidence="8" key="2">
    <citation type="submission" date="2018-06" db="EMBL/GenBank/DDBJ databases">
        <title>Genome sequence of Rhodanobacteraceae bacterium strain Dysh456.</title>
        <authorList>
            <person name="Fukui M."/>
        </authorList>
    </citation>
    <scope>NUCLEOTIDE SEQUENCE [LARGE SCALE GENOMIC DNA]</scope>
    <source>
        <strain evidence="8">Dysh456</strain>
    </source>
</reference>
<dbReference type="RefSeq" id="WP_126537782.1">
    <property type="nucleotide sequence ID" value="NZ_AP018560.1"/>
</dbReference>
<comment type="similarity">
    <text evidence="5">Belongs to the L2HGDH family.</text>
</comment>
<reference evidence="8" key="1">
    <citation type="submission" date="2018-04" db="EMBL/GenBank/DDBJ databases">
        <authorList>
            <person name="Watanabe M."/>
            <person name="Kojima H."/>
        </authorList>
    </citation>
    <scope>NUCLEOTIDE SEQUENCE [LARGE SCALE GENOMIC DNA]</scope>
    <source>
        <strain evidence="8">Dysh456</strain>
    </source>
</reference>
<evidence type="ECO:0000256" key="4">
    <source>
        <dbReference type="ARBA" id="ARBA00023002"/>
    </source>
</evidence>
<dbReference type="KEGG" id="rbd:ALSL_1425"/>
<dbReference type="SUPFAM" id="SSF51905">
    <property type="entry name" value="FAD/NAD(P)-binding domain"/>
    <property type="match status" value="1"/>
</dbReference>
<keyword evidence="4" id="KW-0560">Oxidoreductase</keyword>
<evidence type="ECO:0000256" key="1">
    <source>
        <dbReference type="ARBA" id="ARBA00001974"/>
    </source>
</evidence>
<evidence type="ECO:0000259" key="6">
    <source>
        <dbReference type="Pfam" id="PF01266"/>
    </source>
</evidence>
<dbReference type="GO" id="GO:0005737">
    <property type="term" value="C:cytoplasm"/>
    <property type="evidence" value="ECO:0007669"/>
    <property type="project" value="TreeGrafter"/>
</dbReference>
<dbReference type="Gene3D" id="3.30.9.10">
    <property type="entry name" value="D-Amino Acid Oxidase, subunit A, domain 2"/>
    <property type="match status" value="1"/>
</dbReference>
<keyword evidence="3" id="KW-0274">FAD</keyword>
<evidence type="ECO:0000256" key="2">
    <source>
        <dbReference type="ARBA" id="ARBA00022630"/>
    </source>
</evidence>
<keyword evidence="8" id="KW-1185">Reference proteome</keyword>
<proteinExistence type="inferred from homology"/>
<dbReference type="Gene3D" id="3.50.50.60">
    <property type="entry name" value="FAD/NAD(P)-binding domain"/>
    <property type="match status" value="1"/>
</dbReference>
<comment type="cofactor">
    <cofactor evidence="1">
        <name>FAD</name>
        <dbReference type="ChEBI" id="CHEBI:57692"/>
    </cofactor>
</comment>
<accession>A0A2Z6E593</accession>
<feature type="domain" description="FAD dependent oxidoreductase" evidence="6">
    <location>
        <begin position="5"/>
        <end position="393"/>
    </location>
</feature>
<sequence>MRGYDVIVVGGGIVGLSTAWQLLERHPRLKLLLLDKADRLAAHQSGHNSGVIHAGVYYRPGSLKARFCREGHRATKALCAAHGIPFVECGKLLVATDAIEVTRLRQLWERIGANGLEREWLDAAALSAREPAVRGLAAVRVPASAIVDYRQVCAVMAERLAALGGEIRLGCEVRTLEERAEVVIVESPAGCWQTRRLVACAGLQADRLVRLLGIEPGFRICPFRGEYYRLAARRQGLVSHLIYPVPDPALPFLGVHLTRTIDGGITAGPNAVLALAREGYRKRDVSLRDLIDMAGYPGIRRMLRRHLRAGWDELQHSLCKRGYLALLRKYCPTLELDDLEPHPAGVRAQAVAADGSLVEDFLFVETPRTLHVGNAPSPAATAAIPIGRHIAERLAERGRLT</sequence>
<dbReference type="InterPro" id="IPR006076">
    <property type="entry name" value="FAD-dep_OxRdtase"/>
</dbReference>
<evidence type="ECO:0000313" key="8">
    <source>
        <dbReference type="Proteomes" id="UP000270530"/>
    </source>
</evidence>
<gene>
    <name evidence="7" type="ORF">ALSL_1425</name>
</gene>
<dbReference type="OrthoDB" id="9801699at2"/>
<protein>
    <submittedName>
        <fullName evidence="7">L-2-hydroxyglutarate oxidase</fullName>
    </submittedName>
</protein>
<name>A0A2Z6E593_9GAMM</name>
<dbReference type="InterPro" id="IPR036188">
    <property type="entry name" value="FAD/NAD-bd_sf"/>
</dbReference>
<dbReference type="Pfam" id="PF01266">
    <property type="entry name" value="DAO"/>
    <property type="match status" value="1"/>
</dbReference>
<dbReference type="Proteomes" id="UP000270530">
    <property type="component" value="Chromosome"/>
</dbReference>
<dbReference type="PANTHER" id="PTHR43104:SF2">
    <property type="entry name" value="L-2-HYDROXYGLUTARATE DEHYDROGENASE, MITOCHONDRIAL"/>
    <property type="match status" value="1"/>
</dbReference>
<evidence type="ECO:0000256" key="3">
    <source>
        <dbReference type="ARBA" id="ARBA00022827"/>
    </source>
</evidence>
<evidence type="ECO:0000256" key="5">
    <source>
        <dbReference type="ARBA" id="ARBA00037941"/>
    </source>
</evidence>
<evidence type="ECO:0000313" key="7">
    <source>
        <dbReference type="EMBL" id="BBD80082.1"/>
    </source>
</evidence>